<evidence type="ECO:0000313" key="2">
    <source>
        <dbReference type="EMBL" id="PBK98798.1"/>
    </source>
</evidence>
<proteinExistence type="predicted"/>
<dbReference type="EMBL" id="KZ293648">
    <property type="protein sequence ID" value="PBK98798.1"/>
    <property type="molecule type" value="Genomic_DNA"/>
</dbReference>
<protein>
    <submittedName>
        <fullName evidence="2">Uncharacterized protein</fullName>
    </submittedName>
</protein>
<sequence length="107" mass="12126">MAEVTDATPFLHTSKSKVSLNIVPPAILDFRAFCGRRKRRGLPPSTEFDMPDSQTKRREHDGSSHRENSPLRIRLWLNQFWPCCGTNEGDARCSSDGQVRDFFSSVA</sequence>
<organism evidence="2 3">
    <name type="scientific">Armillaria gallica</name>
    <name type="common">Bulbous honey fungus</name>
    <name type="synonym">Armillaria bulbosa</name>
    <dbReference type="NCBI Taxonomy" id="47427"/>
    <lineage>
        <taxon>Eukaryota</taxon>
        <taxon>Fungi</taxon>
        <taxon>Dikarya</taxon>
        <taxon>Basidiomycota</taxon>
        <taxon>Agaricomycotina</taxon>
        <taxon>Agaricomycetes</taxon>
        <taxon>Agaricomycetidae</taxon>
        <taxon>Agaricales</taxon>
        <taxon>Marasmiineae</taxon>
        <taxon>Physalacriaceae</taxon>
        <taxon>Armillaria</taxon>
    </lineage>
</organism>
<evidence type="ECO:0000313" key="3">
    <source>
        <dbReference type="Proteomes" id="UP000217790"/>
    </source>
</evidence>
<feature type="compositionally biased region" description="Basic and acidic residues" evidence="1">
    <location>
        <begin position="54"/>
        <end position="68"/>
    </location>
</feature>
<evidence type="ECO:0000256" key="1">
    <source>
        <dbReference type="SAM" id="MobiDB-lite"/>
    </source>
</evidence>
<dbReference type="InParanoid" id="A0A2H3E6M4"/>
<accession>A0A2H3E6M4</accession>
<gene>
    <name evidence="2" type="ORF">ARMGADRAFT_589361</name>
</gene>
<name>A0A2H3E6M4_ARMGA</name>
<feature type="region of interest" description="Disordered" evidence="1">
    <location>
        <begin position="38"/>
        <end position="68"/>
    </location>
</feature>
<reference evidence="3" key="1">
    <citation type="journal article" date="2017" name="Nat. Ecol. Evol.">
        <title>Genome expansion and lineage-specific genetic innovations in the forest pathogenic fungi Armillaria.</title>
        <authorList>
            <person name="Sipos G."/>
            <person name="Prasanna A.N."/>
            <person name="Walter M.C."/>
            <person name="O'Connor E."/>
            <person name="Balint B."/>
            <person name="Krizsan K."/>
            <person name="Kiss B."/>
            <person name="Hess J."/>
            <person name="Varga T."/>
            <person name="Slot J."/>
            <person name="Riley R."/>
            <person name="Boka B."/>
            <person name="Rigling D."/>
            <person name="Barry K."/>
            <person name="Lee J."/>
            <person name="Mihaltcheva S."/>
            <person name="LaButti K."/>
            <person name="Lipzen A."/>
            <person name="Waldron R."/>
            <person name="Moloney N.M."/>
            <person name="Sperisen C."/>
            <person name="Kredics L."/>
            <person name="Vagvoelgyi C."/>
            <person name="Patrignani A."/>
            <person name="Fitzpatrick D."/>
            <person name="Nagy I."/>
            <person name="Doyle S."/>
            <person name="Anderson J.B."/>
            <person name="Grigoriev I.V."/>
            <person name="Gueldener U."/>
            <person name="Muensterkoetter M."/>
            <person name="Nagy L.G."/>
        </authorList>
    </citation>
    <scope>NUCLEOTIDE SEQUENCE [LARGE SCALE GENOMIC DNA]</scope>
    <source>
        <strain evidence="3">Ar21-2</strain>
    </source>
</reference>
<dbReference type="AlphaFoldDB" id="A0A2H3E6M4"/>
<keyword evidence="3" id="KW-1185">Reference proteome</keyword>
<dbReference type="Proteomes" id="UP000217790">
    <property type="component" value="Unassembled WGS sequence"/>
</dbReference>